<evidence type="ECO:0000313" key="11">
    <source>
        <dbReference type="EMBL" id="CDI53981.1"/>
    </source>
</evidence>
<dbReference type="GO" id="GO:0005851">
    <property type="term" value="C:eukaryotic translation initiation factor 2B complex"/>
    <property type="evidence" value="ECO:0007669"/>
    <property type="project" value="TreeGrafter"/>
</dbReference>
<comment type="subunit">
    <text evidence="8">Component of the translation initiation factor 2B (eIF2B) complex which is a heterodecamer of two sets of five different subunits: alpha, beta, gamma, delta and epsilon. Subunits alpha, beta and delta comprise a regulatory subcomplex and subunits epsilon and gamma comprise a catalytic subcomplex. Within the complex, the hexameric regulatory complex resides at the center, with the two heterodimeric catalytic subcomplexes bound on opposite sides.</text>
</comment>
<reference evidence="11" key="1">
    <citation type="journal article" date="2014" name="Genome Biol. Evol.">
        <title>Gene Loss Rather Than Gene Gain Is Associated with a Host Jump from Monocots to Dicots in the Smut Fungus Melanopsichium pennsylvanicum.</title>
        <authorList>
            <person name="Sharma R."/>
            <person name="Mishra B."/>
            <person name="Runge F."/>
            <person name="Thines M."/>
        </authorList>
    </citation>
    <scope>NUCLEOTIDE SEQUENCE</scope>
    <source>
        <strain evidence="11">4</strain>
    </source>
</reference>
<dbReference type="AlphaFoldDB" id="A0A077R4M2"/>
<evidence type="ECO:0000256" key="9">
    <source>
        <dbReference type="RuleBase" id="RU003814"/>
    </source>
</evidence>
<name>A0A077R4M2_9BASI</name>
<dbReference type="Gene3D" id="1.20.120.1070">
    <property type="entry name" value="Translation initiation factor eIF-2B, N-terminal domain"/>
    <property type="match status" value="1"/>
</dbReference>
<accession>A0A077R4M2</accession>
<evidence type="ECO:0000256" key="3">
    <source>
        <dbReference type="ARBA" id="ARBA00022490"/>
    </source>
</evidence>
<sequence>MAPSATCSSSVPTLFAPSSSTSGTIAGKDEFDVISAYHNLLASDSELPFPIAAIFALSELVSKSKAATTTELMENIRSASQRLKSSLENPVPATAGLDLFTRFVVTKSWDSGDDFEAHKASLAALAHEFATHTVPSCREKICELVLPFIKDDSVVLTHSYSRVVMQALKFAALHQRKRISVYVTESRPHGLGLKTYKQLMNHGIPCTVILDSAVAYTMPKVDLVLTGAEGVVESGGFLNAVGTYGMAIIAKACNKPFFALAESFKFLRMFPLSQFDLPTNNTNRNLLAFPDLDSQSNDALTTTTTTTTAIGVGEGAQQEDDGKDVQQQQDQHDTPKLTQTEMISDPTRATKHHKVVAGLGATLMSRQQELINPAIDYTTPDLVTFLFSDVGVLTPSGVGDALLAVYGGAD</sequence>
<dbReference type="Pfam" id="PF01008">
    <property type="entry name" value="IF-2B"/>
    <property type="match status" value="1"/>
</dbReference>
<dbReference type="GO" id="GO:0003743">
    <property type="term" value="F:translation initiation factor activity"/>
    <property type="evidence" value="ECO:0007669"/>
    <property type="project" value="UniProtKB-KW"/>
</dbReference>
<dbReference type="InterPro" id="IPR000649">
    <property type="entry name" value="IF-2B-related"/>
</dbReference>
<evidence type="ECO:0000256" key="2">
    <source>
        <dbReference type="ARBA" id="ARBA00007251"/>
    </source>
</evidence>
<keyword evidence="3" id="KW-0963">Cytoplasm</keyword>
<dbReference type="PANTHER" id="PTHR45860">
    <property type="entry name" value="TRANSLATION INITIATION FACTOR EIF-2B SUBUNIT ALPHA"/>
    <property type="match status" value="1"/>
</dbReference>
<comment type="similarity">
    <text evidence="2 9">Belongs to the eIF-2B alpha/beta/delta subunits family.</text>
</comment>
<comment type="subcellular location">
    <subcellularLocation>
        <location evidence="1">Cytoplasm</location>
        <location evidence="1">Cytosol</location>
    </subcellularLocation>
</comment>
<evidence type="ECO:0000256" key="6">
    <source>
        <dbReference type="ARBA" id="ARBA00044208"/>
    </source>
</evidence>
<evidence type="ECO:0000256" key="8">
    <source>
        <dbReference type="ARBA" id="ARBA00046432"/>
    </source>
</evidence>
<dbReference type="GO" id="GO:0005085">
    <property type="term" value="F:guanyl-nucleotide exchange factor activity"/>
    <property type="evidence" value="ECO:0007669"/>
    <property type="project" value="TreeGrafter"/>
</dbReference>
<dbReference type="InterPro" id="IPR042528">
    <property type="entry name" value="elF-2B_alpha_N"/>
</dbReference>
<keyword evidence="4 11" id="KW-0396">Initiation factor</keyword>
<dbReference type="PANTHER" id="PTHR45860:SF1">
    <property type="entry name" value="TRANSLATION INITIATION FACTOR EIF-2B SUBUNIT ALPHA"/>
    <property type="match status" value="1"/>
</dbReference>
<evidence type="ECO:0000256" key="10">
    <source>
        <dbReference type="SAM" id="MobiDB-lite"/>
    </source>
</evidence>
<feature type="region of interest" description="Disordered" evidence="10">
    <location>
        <begin position="305"/>
        <end position="349"/>
    </location>
</feature>
<dbReference type="SUPFAM" id="SSF100950">
    <property type="entry name" value="NagB/RpiA/CoA transferase-like"/>
    <property type="match status" value="1"/>
</dbReference>
<dbReference type="InterPro" id="IPR037171">
    <property type="entry name" value="NagB/RpiA_transferase-like"/>
</dbReference>
<evidence type="ECO:0000256" key="4">
    <source>
        <dbReference type="ARBA" id="ARBA00022540"/>
    </source>
</evidence>
<dbReference type="GO" id="GO:0005829">
    <property type="term" value="C:cytosol"/>
    <property type="evidence" value="ECO:0007669"/>
    <property type="project" value="UniProtKB-SubCell"/>
</dbReference>
<dbReference type="InterPro" id="IPR042529">
    <property type="entry name" value="IF_2B-like_C"/>
</dbReference>
<evidence type="ECO:0000256" key="7">
    <source>
        <dbReference type="ARBA" id="ARBA00044236"/>
    </source>
</evidence>
<keyword evidence="5" id="KW-0648">Protein biosynthesis</keyword>
<dbReference type="InterPro" id="IPR051501">
    <property type="entry name" value="eIF2B_alpha/beta/delta"/>
</dbReference>
<proteinExistence type="inferred from homology"/>
<evidence type="ECO:0000256" key="1">
    <source>
        <dbReference type="ARBA" id="ARBA00004514"/>
    </source>
</evidence>
<evidence type="ECO:0000256" key="5">
    <source>
        <dbReference type="ARBA" id="ARBA00022917"/>
    </source>
</evidence>
<protein>
    <recommendedName>
        <fullName evidence="6">Translation initiation factor eIF2B subunit alpha</fullName>
    </recommendedName>
    <alternativeName>
        <fullName evidence="7">eIF2B GDP-GTP exchange factor subunit alpha</fullName>
    </alternativeName>
</protein>
<dbReference type="Gene3D" id="3.40.50.10470">
    <property type="entry name" value="Translation initiation factor eif-2b, domain 2"/>
    <property type="match status" value="1"/>
</dbReference>
<organism evidence="11">
    <name type="scientific">Melanopsichium pennsylvanicum 4</name>
    <dbReference type="NCBI Taxonomy" id="1398559"/>
    <lineage>
        <taxon>Eukaryota</taxon>
        <taxon>Fungi</taxon>
        <taxon>Dikarya</taxon>
        <taxon>Basidiomycota</taxon>
        <taxon>Ustilaginomycotina</taxon>
        <taxon>Ustilaginomycetes</taxon>
        <taxon>Ustilaginales</taxon>
        <taxon>Ustilaginaceae</taxon>
        <taxon>Melanopsichium</taxon>
    </lineage>
</organism>
<dbReference type="EMBL" id="HG529599">
    <property type="protein sequence ID" value="CDI53981.1"/>
    <property type="molecule type" value="Genomic_DNA"/>
</dbReference>